<sequence>MNDQDSPAIPERKNSPASETPLKRNDARRNIQKHSDAVAALFVTSGVEVPVREIAAGVGVGMGAPSTGTSRPGRT</sequence>
<evidence type="ECO:0000256" key="1">
    <source>
        <dbReference type="SAM" id="MobiDB-lite"/>
    </source>
</evidence>
<geneLocation type="plasmid" evidence="2 3">
    <name>pDAETH-1</name>
</geneLocation>
<name>A0ABM8AHW6_9DEIO</name>
<evidence type="ECO:0000313" key="2">
    <source>
        <dbReference type="EMBL" id="BDP43302.1"/>
    </source>
</evidence>
<protein>
    <recommendedName>
        <fullName evidence="4">HTH tetR-type domain-containing protein</fullName>
    </recommendedName>
</protein>
<accession>A0ABM8AHW6</accession>
<evidence type="ECO:0000313" key="3">
    <source>
        <dbReference type="Proteomes" id="UP001064971"/>
    </source>
</evidence>
<dbReference type="Gene3D" id="1.10.357.10">
    <property type="entry name" value="Tetracycline Repressor, domain 2"/>
    <property type="match status" value="1"/>
</dbReference>
<dbReference type="Proteomes" id="UP001064971">
    <property type="component" value="Plasmid pDAETH-1"/>
</dbReference>
<proteinExistence type="predicted"/>
<evidence type="ECO:0008006" key="4">
    <source>
        <dbReference type="Google" id="ProtNLM"/>
    </source>
</evidence>
<keyword evidence="2" id="KW-0614">Plasmid</keyword>
<gene>
    <name evidence="2" type="ORF">DAETH_32710</name>
</gene>
<feature type="compositionally biased region" description="Basic and acidic residues" evidence="1">
    <location>
        <begin position="21"/>
        <end position="31"/>
    </location>
</feature>
<organism evidence="2 3">
    <name type="scientific">Deinococcus aetherius</name>
    <dbReference type="NCBI Taxonomy" id="200252"/>
    <lineage>
        <taxon>Bacteria</taxon>
        <taxon>Thermotogati</taxon>
        <taxon>Deinococcota</taxon>
        <taxon>Deinococci</taxon>
        <taxon>Deinococcales</taxon>
        <taxon>Deinococcaceae</taxon>
        <taxon>Deinococcus</taxon>
    </lineage>
</organism>
<feature type="region of interest" description="Disordered" evidence="1">
    <location>
        <begin position="1"/>
        <end position="31"/>
    </location>
</feature>
<dbReference type="EMBL" id="AP026561">
    <property type="protein sequence ID" value="BDP43302.1"/>
    <property type="molecule type" value="Genomic_DNA"/>
</dbReference>
<keyword evidence="3" id="KW-1185">Reference proteome</keyword>
<reference evidence="2" key="1">
    <citation type="submission" date="2022-07" db="EMBL/GenBank/DDBJ databases">
        <title>Complete Genome Sequence of the Radioresistant Bacterium Deinococcus aetherius ST0316, Isolated from the Air Dust collected in Lower Stratosphere above Japan.</title>
        <authorList>
            <person name="Satoh K."/>
            <person name="Hagiwara K."/>
            <person name="Katsumata K."/>
            <person name="Kubo A."/>
            <person name="Yokobori S."/>
            <person name="Yamagishi A."/>
            <person name="Oono Y."/>
            <person name="Narumi I."/>
        </authorList>
    </citation>
    <scope>NUCLEOTIDE SEQUENCE</scope>
    <source>
        <strain evidence="2">ST0316</strain>
        <plasmid evidence="2">pDAETH-1</plasmid>
    </source>
</reference>